<gene>
    <name evidence="2" type="ORF">IPN75_12600</name>
</gene>
<feature type="domain" description="FIST C-domain" evidence="1">
    <location>
        <begin position="186"/>
        <end position="319"/>
    </location>
</feature>
<comment type="caution">
    <text evidence="2">The sequence shown here is derived from an EMBL/GenBank/DDBJ whole genome shotgun (WGS) entry which is preliminary data.</text>
</comment>
<protein>
    <submittedName>
        <fullName evidence="2">FIST C-terminal domain-containing protein</fullName>
    </submittedName>
</protein>
<dbReference type="AlphaFoldDB" id="A0A9D7QL79"/>
<dbReference type="EMBL" id="JADKBR010000017">
    <property type="protein sequence ID" value="MBK8891137.1"/>
    <property type="molecule type" value="Genomic_DNA"/>
</dbReference>
<dbReference type="GO" id="GO:0000209">
    <property type="term" value="P:protein polyubiquitination"/>
    <property type="evidence" value="ECO:0007669"/>
    <property type="project" value="TreeGrafter"/>
</dbReference>
<dbReference type="Proteomes" id="UP000808146">
    <property type="component" value="Unassembled WGS sequence"/>
</dbReference>
<organism evidence="2 3">
    <name type="scientific">Candidatus Dechloromonas phosphorivorans</name>
    <dbReference type="NCBI Taxonomy" id="2899244"/>
    <lineage>
        <taxon>Bacteria</taxon>
        <taxon>Pseudomonadati</taxon>
        <taxon>Pseudomonadota</taxon>
        <taxon>Betaproteobacteria</taxon>
        <taxon>Rhodocyclales</taxon>
        <taxon>Azonexaceae</taxon>
        <taxon>Dechloromonas</taxon>
    </lineage>
</organism>
<accession>A0A9D7QL79</accession>
<dbReference type="PANTHER" id="PTHR14939">
    <property type="entry name" value="F-BOX ONLY PROTEIN 22"/>
    <property type="match status" value="1"/>
</dbReference>
<dbReference type="SMART" id="SM01204">
    <property type="entry name" value="FIST_C"/>
    <property type="match status" value="1"/>
</dbReference>
<dbReference type="GO" id="GO:0032436">
    <property type="term" value="P:positive regulation of proteasomal ubiquitin-dependent protein catabolic process"/>
    <property type="evidence" value="ECO:0007669"/>
    <property type="project" value="TreeGrafter"/>
</dbReference>
<dbReference type="Pfam" id="PF10442">
    <property type="entry name" value="FIST_C"/>
    <property type="match status" value="1"/>
</dbReference>
<name>A0A9D7QL79_9RHOO</name>
<reference evidence="3" key="1">
    <citation type="journal article" date="2021" name="Nat. Commun.">
        <title>Connecting structure to function with the recovery of over 1000 high-quality metagenome-assembled genomes from activated sludge using long-read sequencing.</title>
        <authorList>
            <person name="Singleton C.M."/>
            <person name="Petriglieri F."/>
            <person name="Kristensen J.M."/>
            <person name="Kirkegaard R.H."/>
            <person name="Michaelsen T.Y."/>
            <person name="Andersen M.H."/>
            <person name="Kondrotaite Z."/>
            <person name="Karst S.M."/>
            <person name="Dueholm M.S."/>
            <person name="Nielsen P.H."/>
            <person name="Albertsen M."/>
        </authorList>
    </citation>
    <scope>NUCLEOTIDE SEQUENCE [LARGE SCALE GENOMIC DNA]</scope>
</reference>
<dbReference type="PANTHER" id="PTHR14939:SF5">
    <property type="entry name" value="F-BOX ONLY PROTEIN 22"/>
    <property type="match status" value="1"/>
</dbReference>
<evidence type="ECO:0000313" key="2">
    <source>
        <dbReference type="EMBL" id="MBK8891137.1"/>
    </source>
</evidence>
<dbReference type="InterPro" id="IPR019494">
    <property type="entry name" value="FIST_C"/>
</dbReference>
<proteinExistence type="predicted"/>
<sequence length="340" mass="36060">MKVASSLASGPHPTVDLATAAVRDAMQAAGLERADSILLFLTRDYVRHAQPAIVAAARAAGTLQVTGCTAYGLLTEEGWLLDQSGAAALVIAYATPDDADTRHEPLLSFTGHHTLPHDWQRRPERVGLLDAEAVTWSHGRLAGETGSELLVAGIHARIACSPGLRMLSQPLAVNAVAGYDLCELGGLPAINSLQRSLPAELRAEPPLHQIVVARQPGTPAVPILAANADGSLTLAEALAIDEPVRWAIRQPLSAEQDMRQSLLATVDLEKRPDFALMFSCLGRGPLFYGDDDRDLLAFRETFPGVPLIGAYGSGQIAPAGNGNRLFQNTVVTLLCESAHV</sequence>
<evidence type="ECO:0000259" key="1">
    <source>
        <dbReference type="SMART" id="SM01204"/>
    </source>
</evidence>
<evidence type="ECO:0000313" key="3">
    <source>
        <dbReference type="Proteomes" id="UP000808146"/>
    </source>
</evidence>